<name>A0AAV5MSJ7_9ROSI</name>
<proteinExistence type="predicted"/>
<sequence length="59" mass="7244">MQNFELNDTICMQDVVKVQYKKNPFLYNRIYCDKKALLVQFGRTWVSKTRCRRFKSYRA</sequence>
<reference evidence="1 2" key="1">
    <citation type="journal article" date="2021" name="Commun. Biol.">
        <title>The genome of Shorea leprosula (Dipterocarpaceae) highlights the ecological relevance of drought in aseasonal tropical rainforests.</title>
        <authorList>
            <person name="Ng K.K.S."/>
            <person name="Kobayashi M.J."/>
            <person name="Fawcett J.A."/>
            <person name="Hatakeyama M."/>
            <person name="Paape T."/>
            <person name="Ng C.H."/>
            <person name="Ang C.C."/>
            <person name="Tnah L.H."/>
            <person name="Lee C.T."/>
            <person name="Nishiyama T."/>
            <person name="Sese J."/>
            <person name="O'Brien M.J."/>
            <person name="Copetti D."/>
            <person name="Mohd Noor M.I."/>
            <person name="Ong R.C."/>
            <person name="Putra M."/>
            <person name="Sireger I.Z."/>
            <person name="Indrioko S."/>
            <person name="Kosugi Y."/>
            <person name="Izuno A."/>
            <person name="Isagi Y."/>
            <person name="Lee S.L."/>
            <person name="Shimizu K.K."/>
        </authorList>
    </citation>
    <scope>NUCLEOTIDE SEQUENCE [LARGE SCALE GENOMIC DNA]</scope>
    <source>
        <strain evidence="1">214</strain>
    </source>
</reference>
<accession>A0AAV5MSJ7</accession>
<gene>
    <name evidence="1" type="ORF">SLEP1_g59110</name>
</gene>
<dbReference type="AlphaFoldDB" id="A0AAV5MSJ7"/>
<keyword evidence="2" id="KW-1185">Reference proteome</keyword>
<protein>
    <submittedName>
        <fullName evidence="1">Uncharacterized protein</fullName>
    </submittedName>
</protein>
<evidence type="ECO:0000313" key="2">
    <source>
        <dbReference type="Proteomes" id="UP001054252"/>
    </source>
</evidence>
<organism evidence="1 2">
    <name type="scientific">Rubroshorea leprosula</name>
    <dbReference type="NCBI Taxonomy" id="152421"/>
    <lineage>
        <taxon>Eukaryota</taxon>
        <taxon>Viridiplantae</taxon>
        <taxon>Streptophyta</taxon>
        <taxon>Embryophyta</taxon>
        <taxon>Tracheophyta</taxon>
        <taxon>Spermatophyta</taxon>
        <taxon>Magnoliopsida</taxon>
        <taxon>eudicotyledons</taxon>
        <taxon>Gunneridae</taxon>
        <taxon>Pentapetalae</taxon>
        <taxon>rosids</taxon>
        <taxon>malvids</taxon>
        <taxon>Malvales</taxon>
        <taxon>Dipterocarpaceae</taxon>
        <taxon>Rubroshorea</taxon>
    </lineage>
</organism>
<comment type="caution">
    <text evidence="1">The sequence shown here is derived from an EMBL/GenBank/DDBJ whole genome shotgun (WGS) entry which is preliminary data.</text>
</comment>
<dbReference type="Proteomes" id="UP001054252">
    <property type="component" value="Unassembled WGS sequence"/>
</dbReference>
<evidence type="ECO:0000313" key="1">
    <source>
        <dbReference type="EMBL" id="GKV52532.1"/>
    </source>
</evidence>
<dbReference type="EMBL" id="BPVZ01000745">
    <property type="protein sequence ID" value="GKV52532.1"/>
    <property type="molecule type" value="Genomic_DNA"/>
</dbReference>